<evidence type="ECO:0000313" key="2">
    <source>
        <dbReference type="EMBL" id="MDE8035092.1"/>
    </source>
</evidence>
<reference evidence="2" key="1">
    <citation type="submission" date="2022-11" db="EMBL/GenBank/DDBJ databases">
        <authorList>
            <person name="Kamali M."/>
            <person name="Peak L."/>
            <person name="Go Y.Y."/>
            <person name="Balasuriya U.B.R."/>
            <person name="Carossino M."/>
        </authorList>
    </citation>
    <scope>NUCLEOTIDE SEQUENCE</scope>
    <source>
        <strain evidence="2">4524</strain>
    </source>
</reference>
<reference evidence="2" key="2">
    <citation type="journal article" date="2023" name="Pathogens">
        <title>Pathological Features and Genomic Characterization of an Actinobacillus equuli subsp. equuli Bearing Unique Virulence-Associated Genes from an Adult Horse with Pleuropneumonia.</title>
        <authorList>
            <person name="Kamali M."/>
            <person name="Carossino M."/>
            <person name="Del Piero F."/>
            <person name="Peak L."/>
            <person name="Mitchell M.S."/>
            <person name="Willette J."/>
            <person name="Baker R."/>
            <person name="Li F."/>
            <person name="Kenez A."/>
            <person name="Balasuriya U.B.R."/>
            <person name="Go Y.Y."/>
        </authorList>
    </citation>
    <scope>NUCLEOTIDE SEQUENCE</scope>
    <source>
        <strain evidence="2">4524</strain>
    </source>
</reference>
<keyword evidence="3" id="KW-1185">Reference proteome</keyword>
<evidence type="ECO:0008006" key="4">
    <source>
        <dbReference type="Google" id="ProtNLM"/>
    </source>
</evidence>
<gene>
    <name evidence="2" type="ORF">OQ257_07930</name>
</gene>
<keyword evidence="1" id="KW-0732">Signal</keyword>
<dbReference type="Proteomes" id="UP001142444">
    <property type="component" value="Unassembled WGS sequence"/>
</dbReference>
<evidence type="ECO:0000313" key="3">
    <source>
        <dbReference type="Proteomes" id="UP001142444"/>
    </source>
</evidence>
<accession>A0A9X4G3G8</accession>
<name>A0A9X4G3G8_ACTEU</name>
<feature type="chain" id="PRO_5040725547" description="Lipoprotein" evidence="1">
    <location>
        <begin position="20"/>
        <end position="159"/>
    </location>
</feature>
<dbReference type="AlphaFoldDB" id="A0A9X4G3G8"/>
<dbReference type="EMBL" id="JAPHVQ010000007">
    <property type="protein sequence ID" value="MDE8035092.1"/>
    <property type="molecule type" value="Genomic_DNA"/>
</dbReference>
<feature type="signal peptide" evidence="1">
    <location>
        <begin position="1"/>
        <end position="19"/>
    </location>
</feature>
<sequence length="159" mass="18624">MLKKSIFYIACILSMSACSVNFLRAEFGYIDHHIALEDLIRSEWHLKKTGINPYNIQIHQSVIPDYITKIYSNDKRHINFPKQGYLFEIQDPELVKEKDFLISLFNSPCKAKVMKNDDMSHYQPAGLGFPFGRMKSIIRCQKGYYTLKQIDQSTFVIQY</sequence>
<organism evidence="2 3">
    <name type="scientific">Actinobacillus equuli subsp. equuli</name>
    <dbReference type="NCBI Taxonomy" id="202947"/>
    <lineage>
        <taxon>Bacteria</taxon>
        <taxon>Pseudomonadati</taxon>
        <taxon>Pseudomonadota</taxon>
        <taxon>Gammaproteobacteria</taxon>
        <taxon>Pasteurellales</taxon>
        <taxon>Pasteurellaceae</taxon>
        <taxon>Actinobacillus</taxon>
    </lineage>
</organism>
<dbReference type="RefSeq" id="WP_275218095.1">
    <property type="nucleotide sequence ID" value="NZ_CP103813.1"/>
</dbReference>
<proteinExistence type="predicted"/>
<evidence type="ECO:0000256" key="1">
    <source>
        <dbReference type="SAM" id="SignalP"/>
    </source>
</evidence>
<protein>
    <recommendedName>
        <fullName evidence="4">Lipoprotein</fullName>
    </recommendedName>
</protein>
<comment type="caution">
    <text evidence="2">The sequence shown here is derived from an EMBL/GenBank/DDBJ whole genome shotgun (WGS) entry which is preliminary data.</text>
</comment>
<dbReference type="PROSITE" id="PS51257">
    <property type="entry name" value="PROKAR_LIPOPROTEIN"/>
    <property type="match status" value="1"/>
</dbReference>